<dbReference type="Pfam" id="PF00535">
    <property type="entry name" value="Glycos_transf_2"/>
    <property type="match status" value="1"/>
</dbReference>
<dbReference type="EMBL" id="LVWA01000005">
    <property type="protein sequence ID" value="OKL39877.1"/>
    <property type="molecule type" value="Genomic_DNA"/>
</dbReference>
<sequence>MTRESFNFKVSVIVPVYNAAKFVRKAVESAVHVDEVGEIILIEDASPDNALEICTQLEKEYDKVILFRHPNGENRGAGASRNLGIVNASCEYVAFLDADDYYLSNRFEVDKIKFQDRSVAGVYNAVVNVNLDKADFHKIYTIIKPIDPDKLFHYLLRGTYGHFHTNGVTLKKDLLDKLRGFKTDLPLHQDSELWLRCALAGKIVAGCIAEPTSVVVTHGSNRITSKSNKSKLKYWLSLMEEVSVGKIGPYNYLILLRNVFLKMTSFMDILNVIRRIRLL</sequence>
<name>A0A1Q5PCF4_9BACT</name>
<proteinExistence type="predicted"/>
<dbReference type="SUPFAM" id="SSF53448">
    <property type="entry name" value="Nucleotide-diphospho-sugar transferases"/>
    <property type="match status" value="1"/>
</dbReference>
<dbReference type="CDD" id="cd00761">
    <property type="entry name" value="Glyco_tranf_GTA_type"/>
    <property type="match status" value="1"/>
</dbReference>
<evidence type="ECO:0000313" key="2">
    <source>
        <dbReference type="EMBL" id="OKL39877.1"/>
    </source>
</evidence>
<dbReference type="InterPro" id="IPR029044">
    <property type="entry name" value="Nucleotide-diphossugar_trans"/>
</dbReference>
<feature type="domain" description="Glycosyltransferase 2-like" evidence="1">
    <location>
        <begin position="11"/>
        <end position="177"/>
    </location>
</feature>
<keyword evidence="3" id="KW-1185">Reference proteome</keyword>
<dbReference type="AlphaFoldDB" id="A0A1Q5PCF4"/>
<accession>A0A1Q5PCF4</accession>
<dbReference type="Gene3D" id="3.90.550.10">
    <property type="entry name" value="Spore Coat Polysaccharide Biosynthesis Protein SpsA, Chain A"/>
    <property type="match status" value="1"/>
</dbReference>
<dbReference type="PANTHER" id="PTHR22916:SF3">
    <property type="entry name" value="UDP-GLCNAC:BETAGAL BETA-1,3-N-ACETYLGLUCOSAMINYLTRANSFERASE-LIKE PROTEIN 1"/>
    <property type="match status" value="1"/>
</dbReference>
<reference evidence="2 3" key="1">
    <citation type="submission" date="2016-03" db="EMBL/GenBank/DDBJ databases">
        <title>Genome sequence of Pontibacter sp. nov., of the family cytophagaceae, isolated from marine sediment of the Yellow Sea, China.</title>
        <authorList>
            <person name="Zhang G."/>
            <person name="Zhang R."/>
        </authorList>
    </citation>
    <scope>NUCLEOTIDE SEQUENCE [LARGE SCALE GENOMIC DNA]</scope>
    <source>
        <strain evidence="2 3">S10-8</strain>
    </source>
</reference>
<dbReference type="PANTHER" id="PTHR22916">
    <property type="entry name" value="GLYCOSYLTRANSFERASE"/>
    <property type="match status" value="1"/>
</dbReference>
<gene>
    <name evidence="2" type="ORF">A3841_15995</name>
</gene>
<organism evidence="2 3">
    <name type="scientific">Pontibacter flavimaris</name>
    <dbReference type="NCBI Taxonomy" id="1797110"/>
    <lineage>
        <taxon>Bacteria</taxon>
        <taxon>Pseudomonadati</taxon>
        <taxon>Bacteroidota</taxon>
        <taxon>Cytophagia</taxon>
        <taxon>Cytophagales</taxon>
        <taxon>Hymenobacteraceae</taxon>
        <taxon>Pontibacter</taxon>
    </lineage>
</organism>
<dbReference type="STRING" id="1797110.A3841_15995"/>
<dbReference type="RefSeq" id="WP_073851982.1">
    <property type="nucleotide sequence ID" value="NZ_LVWA01000005.1"/>
</dbReference>
<dbReference type="GO" id="GO:0016758">
    <property type="term" value="F:hexosyltransferase activity"/>
    <property type="evidence" value="ECO:0007669"/>
    <property type="project" value="UniProtKB-ARBA"/>
</dbReference>
<evidence type="ECO:0000259" key="1">
    <source>
        <dbReference type="Pfam" id="PF00535"/>
    </source>
</evidence>
<protein>
    <recommendedName>
        <fullName evidence="1">Glycosyltransferase 2-like domain-containing protein</fullName>
    </recommendedName>
</protein>
<comment type="caution">
    <text evidence="2">The sequence shown here is derived from an EMBL/GenBank/DDBJ whole genome shotgun (WGS) entry which is preliminary data.</text>
</comment>
<dbReference type="Proteomes" id="UP000186551">
    <property type="component" value="Unassembled WGS sequence"/>
</dbReference>
<evidence type="ECO:0000313" key="3">
    <source>
        <dbReference type="Proteomes" id="UP000186551"/>
    </source>
</evidence>
<dbReference type="OrthoDB" id="927791at2"/>
<dbReference type="InterPro" id="IPR001173">
    <property type="entry name" value="Glyco_trans_2-like"/>
</dbReference>